<evidence type="ECO:0000259" key="4">
    <source>
        <dbReference type="PROSITE" id="PS50158"/>
    </source>
</evidence>
<dbReference type="InterPro" id="IPR001878">
    <property type="entry name" value="Znf_CCHC"/>
</dbReference>
<feature type="compositionally biased region" description="Basic and acidic residues" evidence="3">
    <location>
        <begin position="20"/>
        <end position="31"/>
    </location>
</feature>
<dbReference type="AlphaFoldDB" id="A0A2K1R433"/>
<dbReference type="GO" id="GO:0008270">
    <property type="term" value="F:zinc ion binding"/>
    <property type="evidence" value="ECO:0007669"/>
    <property type="project" value="UniProtKB-KW"/>
</dbReference>
<dbReference type="InterPro" id="IPR036875">
    <property type="entry name" value="Znf_CCHC_sf"/>
</dbReference>
<evidence type="ECO:0000256" key="2">
    <source>
        <dbReference type="PROSITE-ProRule" id="PRU00047"/>
    </source>
</evidence>
<comment type="subcellular location">
    <subcellularLocation>
        <location evidence="1">Host cell</location>
    </subcellularLocation>
</comment>
<dbReference type="InParanoid" id="A0A2K1R433"/>
<organism evidence="5">
    <name type="scientific">Populus trichocarpa</name>
    <name type="common">Western balsam poplar</name>
    <name type="synonym">Populus balsamifera subsp. trichocarpa</name>
    <dbReference type="NCBI Taxonomy" id="3694"/>
    <lineage>
        <taxon>Eukaryota</taxon>
        <taxon>Viridiplantae</taxon>
        <taxon>Streptophyta</taxon>
        <taxon>Embryophyta</taxon>
        <taxon>Tracheophyta</taxon>
        <taxon>Spermatophyta</taxon>
        <taxon>Magnoliopsida</taxon>
        <taxon>eudicotyledons</taxon>
        <taxon>Gunneridae</taxon>
        <taxon>Pentapetalae</taxon>
        <taxon>rosids</taxon>
        <taxon>fabids</taxon>
        <taxon>Malpighiales</taxon>
        <taxon>Salicaceae</taxon>
        <taxon>Saliceae</taxon>
        <taxon>Populus</taxon>
    </lineage>
</organism>
<feature type="region of interest" description="Disordered" evidence="3">
    <location>
        <begin position="416"/>
        <end position="436"/>
    </location>
</feature>
<feature type="region of interest" description="Disordered" evidence="3">
    <location>
        <begin position="330"/>
        <end position="349"/>
    </location>
</feature>
<gene>
    <name evidence="5" type="ORF">POPTR_T176300</name>
</gene>
<dbReference type="EMBL" id="KZ623881">
    <property type="protein sequence ID" value="PNS22047.1"/>
    <property type="molecule type" value="Genomic_DNA"/>
</dbReference>
<proteinExistence type="predicted"/>
<evidence type="ECO:0000313" key="5">
    <source>
        <dbReference type="EMBL" id="PNS22047.1"/>
    </source>
</evidence>
<dbReference type="Pfam" id="PF22909">
    <property type="entry name" value="Caulimovir_coat_dom"/>
    <property type="match status" value="1"/>
</dbReference>
<evidence type="ECO:0000256" key="1">
    <source>
        <dbReference type="ARBA" id="ARBA00004340"/>
    </source>
</evidence>
<feature type="compositionally biased region" description="Acidic residues" evidence="3">
    <location>
        <begin position="422"/>
        <end position="436"/>
    </location>
</feature>
<protein>
    <recommendedName>
        <fullName evidence="4">CCHC-type domain-containing protein</fullName>
    </recommendedName>
</protein>
<reference evidence="5" key="1">
    <citation type="journal article" date="2006" name="Science">
        <title>The genome of black cottonwood, Populus trichocarpa (Torr. &amp; Gray).</title>
        <authorList>
            <person name="Tuskan G.A."/>
            <person name="Difazio S."/>
            <person name="Jansson S."/>
            <person name="Bohlmann J."/>
            <person name="Grigoriev I."/>
            <person name="Hellsten U."/>
            <person name="Putnam N."/>
            <person name="Ralph S."/>
            <person name="Rombauts S."/>
            <person name="Salamov A."/>
            <person name="Schein J."/>
            <person name="Sterck L."/>
            <person name="Aerts A."/>
            <person name="Bhalerao R.R."/>
            <person name="Bhalerao R.P."/>
            <person name="Blaudez D."/>
            <person name="Boerjan W."/>
            <person name="Brun A."/>
            <person name="Brunner A."/>
            <person name="Busov V."/>
            <person name="Campbell M."/>
            <person name="Carlson J."/>
            <person name="Chalot M."/>
            <person name="Chapman J."/>
            <person name="Chen G.L."/>
            <person name="Cooper D."/>
            <person name="Coutinho P.M."/>
            <person name="Couturier J."/>
            <person name="Covert S."/>
            <person name="Cronk Q."/>
            <person name="Cunningham R."/>
            <person name="Davis J."/>
            <person name="Degroeve S."/>
            <person name="Dejardin A."/>
            <person name="Depamphilis C."/>
            <person name="Detter J."/>
            <person name="Dirks B."/>
            <person name="Dubchak I."/>
            <person name="Duplessis S."/>
            <person name="Ehlting J."/>
            <person name="Ellis B."/>
            <person name="Gendler K."/>
            <person name="Goodstein D."/>
            <person name="Gribskov M."/>
            <person name="Grimwood J."/>
            <person name="Groover A."/>
            <person name="Gunter L."/>
            <person name="Hamberger B."/>
            <person name="Heinze B."/>
            <person name="Helariutta Y."/>
            <person name="Henrissat B."/>
            <person name="Holligan D."/>
            <person name="Holt R."/>
            <person name="Huang W."/>
            <person name="Islam-Faridi N."/>
            <person name="Jones S."/>
            <person name="Jones-Rhoades M."/>
            <person name="Jorgensen R."/>
            <person name="Joshi C."/>
            <person name="Kangasjarvi J."/>
            <person name="Karlsson J."/>
            <person name="Kelleher C."/>
            <person name="Kirkpatrick R."/>
            <person name="Kirst M."/>
            <person name="Kohler A."/>
            <person name="Kalluri U."/>
            <person name="Larimer F."/>
            <person name="Leebens-Mack J."/>
            <person name="Leple J.C."/>
            <person name="Locascio P."/>
            <person name="Lou Y."/>
            <person name="Lucas S."/>
            <person name="Martin F."/>
            <person name="Montanini B."/>
            <person name="Napoli C."/>
            <person name="Nelson D.R."/>
            <person name="Nelson C."/>
            <person name="Nieminen K."/>
            <person name="Nilsson O."/>
            <person name="Pereda V."/>
            <person name="Peter G."/>
            <person name="Philippe R."/>
            <person name="Pilate G."/>
            <person name="Poliakov A."/>
            <person name="Razumovskaya J."/>
            <person name="Richardson P."/>
            <person name="Rinaldi C."/>
            <person name="Ritland K."/>
            <person name="Rouze P."/>
            <person name="Ryaboy D."/>
            <person name="Schmutz J."/>
            <person name="Schrader J."/>
            <person name="Segerman B."/>
            <person name="Shin H."/>
            <person name="Siddiqui A."/>
            <person name="Sterky F."/>
            <person name="Terry A."/>
            <person name="Tsai C.J."/>
            <person name="Uberbacher E."/>
            <person name="Unneberg P."/>
            <person name="Vahala J."/>
            <person name="Wall K."/>
            <person name="Wessler S."/>
            <person name="Yang G."/>
            <person name="Yin T."/>
            <person name="Douglas C."/>
            <person name="Marra M."/>
            <person name="Sandberg G."/>
            <person name="Van de Peer Y."/>
            <person name="Rokhsar D."/>
        </authorList>
    </citation>
    <scope>NUCLEOTIDE SEQUENCE [LARGE SCALE GENOMIC DNA]</scope>
    <source>
        <strain evidence="5">Nisqually-1</strain>
    </source>
</reference>
<accession>A0A2K1R433</accession>
<dbReference type="Pfam" id="PF00098">
    <property type="entry name" value="zf-CCHC"/>
    <property type="match status" value="1"/>
</dbReference>
<dbReference type="InterPro" id="IPR001988">
    <property type="entry name" value="Caulimo_coat"/>
</dbReference>
<dbReference type="PROSITE" id="PS50158">
    <property type="entry name" value="ZF_CCHC"/>
    <property type="match status" value="1"/>
</dbReference>
<dbReference type="GO" id="GO:0005198">
    <property type="term" value="F:structural molecule activity"/>
    <property type="evidence" value="ECO:0007669"/>
    <property type="project" value="InterPro"/>
</dbReference>
<dbReference type="GO" id="GO:0003676">
    <property type="term" value="F:nucleic acid binding"/>
    <property type="evidence" value="ECO:0007669"/>
    <property type="project" value="InterPro"/>
</dbReference>
<sequence length="436" mass="50813">MEESSAQGESRRPPSGTTYDRPRPPPRRHEATYQSGPVGGSYRSGTSRFQRINVPEDYIPEKKFSMDILNIDCIPVDERKLRIQAWHHSMRLIISTDNNVSQDFELAHILMQNKSIGLANEMITGTNKDEFMRGTCEDFLQNVVNMLYLVFLGANYLNDGENQTHLKQEEARSRLSKLQICDLCLLDQFTCDYEKNLLSIPNNEWIGYIEDYLRKIPYIGPLCLKEYQELPPVSKLSLMAAKNMVQKGLTTICTDRMLAKRTKKINLCCPEFQGPETMYGCQTIPQLKKWKRKLKKKYRFKKPKKKHYYKSPKRFKKYFGHPTRKKRFFKRNSKGLNEEPQELGKKDKPKFCPQQKKSCKCWICQQIGHMSYECPNKGSNKDQARVFEEIIEDYNLAPIEEAFSDVSSDEDLYYLETSSSESEYDSSTDTDSTDQE</sequence>
<keyword evidence="2" id="KW-0479">Metal-binding</keyword>
<keyword evidence="2" id="KW-0863">Zinc-finger</keyword>
<reference evidence="5" key="2">
    <citation type="submission" date="2017-07" db="EMBL/GenBank/DDBJ databases">
        <title>WGS assembly of Populus trichocarpa.</title>
        <authorList>
            <person name="Tuskan G."/>
            <person name="Difazio S."/>
            <person name="Jansson S."/>
            <person name="Bohlmann J."/>
            <person name="Grigoriev I."/>
            <person name="Hellsten U."/>
            <person name="Putnam N."/>
            <person name="Ralph S."/>
            <person name="Rombauts S."/>
            <person name="Salamov A."/>
            <person name="Schein J."/>
            <person name="Sterck L."/>
            <person name="Aerts A."/>
            <person name="Bhalerao R."/>
            <person name="Bhalerao R."/>
            <person name="Blaudez D."/>
            <person name="Boerjan W."/>
            <person name="Brun A."/>
            <person name="Brunner A."/>
            <person name="Busov V."/>
            <person name="Campbell M."/>
            <person name="Carlson J."/>
            <person name="Chalot M."/>
            <person name="Chapman J."/>
            <person name="Chen G."/>
            <person name="Cooper D."/>
            <person name="Coutinho P."/>
            <person name="Couturier J."/>
            <person name="Covert S."/>
            <person name="Cronk Q."/>
            <person name="Cunningham R."/>
            <person name="Davis J."/>
            <person name="Degroeve S."/>
            <person name="Dejardin A."/>
            <person name="Depamphilis C."/>
            <person name="Detter J."/>
            <person name="Dirks B."/>
            <person name="Dubchak I."/>
            <person name="Duplessis S."/>
            <person name="Ehlting J."/>
            <person name="Ellis B."/>
            <person name="Gendler K."/>
            <person name="Goodstein D."/>
            <person name="Gribskov M."/>
            <person name="Grimwood J."/>
            <person name="Groover A."/>
            <person name="Gunter L."/>
            <person name="Hamberger B."/>
            <person name="Heinze B."/>
            <person name="Helariutta Y."/>
            <person name="Henrissat B."/>
            <person name="Holligan D."/>
            <person name="Holt R."/>
            <person name="Huang W."/>
            <person name="Islam-Faridi N."/>
            <person name="Jones S."/>
            <person name="Jones-Rhoades M."/>
            <person name="Jorgensen R."/>
            <person name="Joshi C."/>
            <person name="Kangasjarvi J."/>
            <person name="Karlsson J."/>
            <person name="Kelleher C."/>
            <person name="Kirkpatrick R."/>
            <person name="Kirst M."/>
            <person name="Kohler A."/>
            <person name="Kalluri U."/>
            <person name="Larimer F."/>
            <person name="Leebens-Mack J."/>
            <person name="Leple J."/>
            <person name="Locascio P."/>
            <person name="Lou Y."/>
            <person name="Lucas S."/>
            <person name="Martin F."/>
            <person name="Montanini B."/>
            <person name="Napoli C."/>
            <person name="Nelson D."/>
            <person name="Nelson C."/>
            <person name="Nieminen K."/>
            <person name="Nilsson O."/>
            <person name="Pereda V."/>
            <person name="Peter G."/>
            <person name="Philippe R."/>
            <person name="Pilate G."/>
            <person name="Poliakov A."/>
            <person name="Razumovskaya J."/>
            <person name="Richardson P."/>
            <person name="Rinaldi C."/>
            <person name="Ritland K."/>
            <person name="Rouze P."/>
            <person name="Ryaboy D."/>
            <person name="Schmutz J."/>
            <person name="Schrader J."/>
            <person name="Segerman B."/>
            <person name="Shin H."/>
            <person name="Siddiqui A."/>
            <person name="Sterky F."/>
            <person name="Terry A."/>
            <person name="Tsai C."/>
            <person name="Uberbacher E."/>
            <person name="Unneberg P."/>
            <person name="Vahala J."/>
            <person name="Wall K."/>
            <person name="Wessler S."/>
            <person name="Yang G."/>
            <person name="Yin T."/>
            <person name="Douglas C."/>
            <person name="Marra M."/>
            <person name="Sandberg G."/>
            <person name="Van De Peer Y."/>
            <person name="Rokhsar D."/>
        </authorList>
    </citation>
    <scope>NUCLEOTIDE SEQUENCE</scope>
    <source>
        <strain evidence="5">Nisqually-1</strain>
    </source>
</reference>
<evidence type="ECO:0000256" key="3">
    <source>
        <dbReference type="SAM" id="MobiDB-lite"/>
    </source>
</evidence>
<dbReference type="SUPFAM" id="SSF57756">
    <property type="entry name" value="Retrovirus zinc finger-like domains"/>
    <property type="match status" value="1"/>
</dbReference>
<feature type="region of interest" description="Disordered" evidence="3">
    <location>
        <begin position="1"/>
        <end position="47"/>
    </location>
</feature>
<dbReference type="GO" id="GO:0043657">
    <property type="term" value="C:host cell"/>
    <property type="evidence" value="ECO:0007669"/>
    <property type="project" value="UniProtKB-SubCell"/>
</dbReference>
<dbReference type="SMART" id="SM00343">
    <property type="entry name" value="ZnF_C2HC"/>
    <property type="match status" value="1"/>
</dbReference>
<feature type="domain" description="CCHC-type" evidence="4">
    <location>
        <begin position="360"/>
        <end position="376"/>
    </location>
</feature>
<dbReference type="PRINTS" id="PR00221">
    <property type="entry name" value="CAULIMOCOAT"/>
</dbReference>
<keyword evidence="2" id="KW-0862">Zinc</keyword>
<name>A0A2K1R433_POPTR</name>
<dbReference type="Gene3D" id="4.10.60.10">
    <property type="entry name" value="Zinc finger, CCHC-type"/>
    <property type="match status" value="1"/>
</dbReference>